<evidence type="ECO:0000313" key="2">
    <source>
        <dbReference type="EMBL" id="MBD1373178.1"/>
    </source>
</evidence>
<keyword evidence="3" id="KW-1185">Reference proteome</keyword>
<evidence type="ECO:0000256" key="1">
    <source>
        <dbReference type="SAM" id="SignalP"/>
    </source>
</evidence>
<accession>A0A926NAZ9</accession>
<dbReference type="RefSeq" id="WP_191140833.1">
    <property type="nucleotide sequence ID" value="NZ_JACXAG020000009.1"/>
</dbReference>
<name>A0A926NAZ9_9BACL</name>
<dbReference type="AlphaFoldDB" id="A0A926NAZ9"/>
<comment type="caution">
    <text evidence="2">The sequence shown here is derived from an EMBL/GenBank/DDBJ whole genome shotgun (WGS) entry which is preliminary data.</text>
</comment>
<dbReference type="Proteomes" id="UP000661691">
    <property type="component" value="Unassembled WGS sequence"/>
</dbReference>
<dbReference type="EMBL" id="JACXAH010000019">
    <property type="protein sequence ID" value="MBD1373178.1"/>
    <property type="molecule type" value="Genomic_DNA"/>
</dbReference>
<reference evidence="2" key="1">
    <citation type="submission" date="2020-09" db="EMBL/GenBank/DDBJ databases">
        <title>A novel bacterium of genus Hazenella, isolated from South China Sea.</title>
        <authorList>
            <person name="Huang H."/>
            <person name="Mo K."/>
            <person name="Hu Y."/>
        </authorList>
    </citation>
    <scope>NUCLEOTIDE SEQUENCE</scope>
    <source>
        <strain evidence="2">IB182357</strain>
    </source>
</reference>
<protein>
    <submittedName>
        <fullName evidence="2">Uncharacterized protein</fullName>
    </submittedName>
</protein>
<feature type="signal peptide" evidence="1">
    <location>
        <begin position="1"/>
        <end position="21"/>
    </location>
</feature>
<gene>
    <name evidence="2" type="ORF">IC620_12550</name>
</gene>
<evidence type="ECO:0000313" key="3">
    <source>
        <dbReference type="Proteomes" id="UP000661691"/>
    </source>
</evidence>
<feature type="chain" id="PRO_5038448579" evidence="1">
    <location>
        <begin position="22"/>
        <end position="261"/>
    </location>
</feature>
<organism evidence="2 3">
    <name type="scientific">Polycladospora coralii</name>
    <dbReference type="NCBI Taxonomy" id="2771432"/>
    <lineage>
        <taxon>Bacteria</taxon>
        <taxon>Bacillati</taxon>
        <taxon>Bacillota</taxon>
        <taxon>Bacilli</taxon>
        <taxon>Bacillales</taxon>
        <taxon>Thermoactinomycetaceae</taxon>
        <taxon>Polycladospora</taxon>
    </lineage>
</organism>
<proteinExistence type="predicted"/>
<keyword evidence="1" id="KW-0732">Signal</keyword>
<sequence length="261" mass="29594">MKKIFSKFVMVVAMTALLLTSADMGWSQSEALAATASKATITNGKYTAGSGKVTYIKDNKVRVRYHNQGERSFRINVLGPESDNWKVVKTQYIYKSINPKYFDLTIPKNGVYKVVIECVKSGSKVHPRYNDCSGWASIDKAPTFTKATIEPGQYDATSEVVHYDKGNIVRISYENPGTRSFRVYLSKIKPISEKPFYKLVSVKDVYVPRGTPLESFNFTIPENGEYKVLIQCVQSKRNVYPRNKDCNGRGYVRKVVPRIIR</sequence>